<dbReference type="EMBL" id="QEWP01000001">
    <property type="protein sequence ID" value="PWE01232.1"/>
    <property type="molecule type" value="Genomic_DNA"/>
</dbReference>
<evidence type="ECO:0000313" key="1">
    <source>
        <dbReference type="EMBL" id="PWE01232.1"/>
    </source>
</evidence>
<gene>
    <name evidence="1" type="ORF">DDZ16_01730</name>
</gene>
<dbReference type="RefSeq" id="WP_109262686.1">
    <property type="nucleotide sequence ID" value="NZ_QEWP01000001.1"/>
</dbReference>
<name>A0A2U2BDT7_9BACT</name>
<dbReference type="AlphaFoldDB" id="A0A2U2BDT7"/>
<dbReference type="OrthoDB" id="9791535at2"/>
<sequence>MVPNVPVKKEFENASGYYHHPDYRYNCAQAMVCHFGGSEADISEMKPMGSGRAPKGYCGALHGALVLLDKHPLSQNACIKAFSEETGSPFCRQIRKQGTISCRRCIEIADKTLSSFLQQNL</sequence>
<proteinExistence type="predicted"/>
<accession>A0A2U2BDT7</accession>
<evidence type="ECO:0008006" key="3">
    <source>
        <dbReference type="Google" id="ProtNLM"/>
    </source>
</evidence>
<reference evidence="1 2" key="1">
    <citation type="submission" date="2018-05" db="EMBL/GenBank/DDBJ databases">
        <title>Marinilabilia rubrum sp. nov., isolated from saltern sediment.</title>
        <authorList>
            <person name="Zhang R."/>
        </authorList>
    </citation>
    <scope>NUCLEOTIDE SEQUENCE [LARGE SCALE GENOMIC DNA]</scope>
    <source>
        <strain evidence="1 2">WTE16</strain>
    </source>
</reference>
<evidence type="ECO:0000313" key="2">
    <source>
        <dbReference type="Proteomes" id="UP000244956"/>
    </source>
</evidence>
<organism evidence="1 2">
    <name type="scientific">Marinilabilia rubra</name>
    <dbReference type="NCBI Taxonomy" id="2162893"/>
    <lineage>
        <taxon>Bacteria</taxon>
        <taxon>Pseudomonadati</taxon>
        <taxon>Bacteroidota</taxon>
        <taxon>Bacteroidia</taxon>
        <taxon>Marinilabiliales</taxon>
        <taxon>Marinilabiliaceae</taxon>
        <taxon>Marinilabilia</taxon>
    </lineage>
</organism>
<comment type="caution">
    <text evidence="1">The sequence shown here is derived from an EMBL/GenBank/DDBJ whole genome shotgun (WGS) entry which is preliminary data.</text>
</comment>
<keyword evidence="2" id="KW-1185">Reference proteome</keyword>
<protein>
    <recommendedName>
        <fullName evidence="3">Redox-active protein</fullName>
    </recommendedName>
</protein>
<dbReference type="Proteomes" id="UP000244956">
    <property type="component" value="Unassembled WGS sequence"/>
</dbReference>